<keyword evidence="2" id="KW-0812">Transmembrane</keyword>
<dbReference type="Gramene" id="GBG64901">
    <property type="protein sequence ID" value="GBG64901"/>
    <property type="gene ID" value="CBR_g48367"/>
</dbReference>
<keyword evidence="2" id="KW-1133">Transmembrane helix</keyword>
<dbReference type="STRING" id="69332.A0A388K4C6"/>
<proteinExistence type="predicted"/>
<accession>A0A388K4C6</accession>
<gene>
    <name evidence="3" type="ORF">CBR_g48367</name>
</gene>
<evidence type="ECO:0000256" key="1">
    <source>
        <dbReference type="SAM" id="MobiDB-lite"/>
    </source>
</evidence>
<comment type="caution">
    <text evidence="3">The sequence shown here is derived from an EMBL/GenBank/DDBJ whole genome shotgun (WGS) entry which is preliminary data.</text>
</comment>
<organism evidence="3 4">
    <name type="scientific">Chara braunii</name>
    <name type="common">Braun's stonewort</name>
    <dbReference type="NCBI Taxonomy" id="69332"/>
    <lineage>
        <taxon>Eukaryota</taxon>
        <taxon>Viridiplantae</taxon>
        <taxon>Streptophyta</taxon>
        <taxon>Charophyceae</taxon>
        <taxon>Charales</taxon>
        <taxon>Characeae</taxon>
        <taxon>Chara</taxon>
    </lineage>
</organism>
<evidence type="ECO:0000313" key="4">
    <source>
        <dbReference type="Proteomes" id="UP000265515"/>
    </source>
</evidence>
<dbReference type="EMBL" id="BFEA01000055">
    <property type="protein sequence ID" value="GBG64901.1"/>
    <property type="molecule type" value="Genomic_DNA"/>
</dbReference>
<dbReference type="Gene3D" id="3.40.50.11350">
    <property type="match status" value="1"/>
</dbReference>
<keyword evidence="2" id="KW-0472">Membrane</keyword>
<feature type="compositionally biased region" description="Low complexity" evidence="1">
    <location>
        <begin position="217"/>
        <end position="230"/>
    </location>
</feature>
<dbReference type="OrthoDB" id="2014825at2759"/>
<keyword evidence="4" id="KW-1185">Reference proteome</keyword>
<dbReference type="AlphaFoldDB" id="A0A388K4C6"/>
<dbReference type="GO" id="GO:0046921">
    <property type="term" value="F:alpha-(1-&gt;6)-fucosyltransferase activity"/>
    <property type="evidence" value="ECO:0007669"/>
    <property type="project" value="TreeGrafter"/>
</dbReference>
<feature type="region of interest" description="Disordered" evidence="1">
    <location>
        <begin position="176"/>
        <end position="239"/>
    </location>
</feature>
<protein>
    <recommendedName>
        <fullName evidence="5">GT23 domain-containing protein</fullName>
    </recommendedName>
</protein>
<evidence type="ECO:0000313" key="3">
    <source>
        <dbReference type="EMBL" id="GBG64901.1"/>
    </source>
</evidence>
<reference evidence="3 4" key="1">
    <citation type="journal article" date="2018" name="Cell">
        <title>The Chara Genome: Secondary Complexity and Implications for Plant Terrestrialization.</title>
        <authorList>
            <person name="Nishiyama T."/>
            <person name="Sakayama H."/>
            <person name="Vries J.D."/>
            <person name="Buschmann H."/>
            <person name="Saint-Marcoux D."/>
            <person name="Ullrich K.K."/>
            <person name="Haas F.B."/>
            <person name="Vanderstraeten L."/>
            <person name="Becker D."/>
            <person name="Lang D."/>
            <person name="Vosolsobe S."/>
            <person name="Rombauts S."/>
            <person name="Wilhelmsson P.K.I."/>
            <person name="Janitza P."/>
            <person name="Kern R."/>
            <person name="Heyl A."/>
            <person name="Rumpler F."/>
            <person name="Villalobos L.I.A.C."/>
            <person name="Clay J.M."/>
            <person name="Skokan R."/>
            <person name="Toyoda A."/>
            <person name="Suzuki Y."/>
            <person name="Kagoshima H."/>
            <person name="Schijlen E."/>
            <person name="Tajeshwar N."/>
            <person name="Catarino B."/>
            <person name="Hetherington A.J."/>
            <person name="Saltykova A."/>
            <person name="Bonnot C."/>
            <person name="Breuninger H."/>
            <person name="Symeonidi A."/>
            <person name="Radhakrishnan G.V."/>
            <person name="Van Nieuwerburgh F."/>
            <person name="Deforce D."/>
            <person name="Chang C."/>
            <person name="Karol K.G."/>
            <person name="Hedrich R."/>
            <person name="Ulvskov P."/>
            <person name="Glockner G."/>
            <person name="Delwiche C.F."/>
            <person name="Petrasek J."/>
            <person name="Van de Peer Y."/>
            <person name="Friml J."/>
            <person name="Beilby M."/>
            <person name="Dolan L."/>
            <person name="Kohara Y."/>
            <person name="Sugano S."/>
            <person name="Fujiyama A."/>
            <person name="Delaux P.-M."/>
            <person name="Quint M."/>
            <person name="TheiBen G."/>
            <person name="Hagemann M."/>
            <person name="Harholt J."/>
            <person name="Dunand C."/>
            <person name="Zachgo S."/>
            <person name="Langdale J."/>
            <person name="Maumus F."/>
            <person name="Straeten D.V.D."/>
            <person name="Gould S.B."/>
            <person name="Rensing S.A."/>
        </authorList>
    </citation>
    <scope>NUCLEOTIDE SEQUENCE [LARGE SCALE GENOMIC DNA]</scope>
    <source>
        <strain evidence="3 4">S276</strain>
    </source>
</reference>
<dbReference type="Proteomes" id="UP000265515">
    <property type="component" value="Unassembled WGS sequence"/>
</dbReference>
<evidence type="ECO:0008006" key="5">
    <source>
        <dbReference type="Google" id="ProtNLM"/>
    </source>
</evidence>
<name>A0A388K4C6_CHABU</name>
<evidence type="ECO:0000256" key="2">
    <source>
        <dbReference type="SAM" id="Phobius"/>
    </source>
</evidence>
<dbReference type="PANTHER" id="PTHR13132:SF29">
    <property type="entry name" value="ALPHA-(1,6)-FUCOSYLTRANSFERASE"/>
    <property type="match status" value="1"/>
</dbReference>
<dbReference type="PANTHER" id="PTHR13132">
    <property type="entry name" value="ALPHA- 1,6 -FUCOSYLTRANSFERASE"/>
    <property type="match status" value="1"/>
</dbReference>
<feature type="transmembrane region" description="Helical" evidence="2">
    <location>
        <begin position="12"/>
        <end position="30"/>
    </location>
</feature>
<dbReference type="GO" id="GO:0006487">
    <property type="term" value="P:protein N-linked glycosylation"/>
    <property type="evidence" value="ECO:0007669"/>
    <property type="project" value="TreeGrafter"/>
</dbReference>
<sequence length="852" mass="95227">MGKLLGSVGCRVHPMAFIIIASLLFSLLLLSPSVQWIPLTDFRILAQTSNCSFLDSMDSHAVSLGEDATDLSVKSMTHALNRLAERMHLLQVMLERDRISLKRILEGSKALRRVKNVQKDEALLMERTSLKASIENLRQAVISSGVEFAIIGKVSEQIINVLEPNHGVQDMAAGSIKTDGKHDIPRPATNSGEVGNDTGGHVSMTPESRDDDRQSQGGVSSALVSTSSGSDDGDGRVPGVTVSHIVPVTSVTNGSGCNLVCNCSAVQPAGNVDCSRDGDSRDGNSSHYSALARRVVRKWGSLFTSRGNSNAFEEGSDEGHSVKEGAQLTRDAHEEEKEVEELLLQFKPPPHLQDCGRATKLFSEADRRNPDGSLPNWALDEPPKSFLEELGGILVDSSGSASDSIHGPFPPWIHGGDGDNLPLTRIVQRDLWTLQHPGNCSAPDVRFAVAEWWPMSYHGIGSQLHGMTALLGAAIETGRVLVPVNNYQRADQDNCKGDLRKRLDCYFFPPTSPECYRRAMELLEQAERQEKKAKEENRTMPYRAKDEGVWQLMDDKNLPLVYLEHGNAFSAPGRIPQRWGSPWKKTVLSVIMDGKVFGQLQGDGSRTQWWRAQALRYLLRQPTEYLCQVVNHVRNRAFGMLVAEGIIASSRRLRNESLYFVDVKDNLNDWHRVNITEDDEMNARRDGSLVATGQGLYVPRPLVSIIVRSGAFKAGEMKLYSLPSFMRIAERIRQYDPDLKHVWLTADVQDSMNQSSRYDAWKFFYSHQHRLTRDEEDWKLEMEGGQNWDSETAHADFEVVETSFANLLISSEADYFIGVLGSNWARMVNEMRMTNGRLSRKYITVNYGEWRR</sequence>